<reference evidence="2 3" key="1">
    <citation type="submission" date="2016-10" db="EMBL/GenBank/DDBJ databases">
        <authorList>
            <person name="de Groot N.N."/>
        </authorList>
    </citation>
    <scope>NUCLEOTIDE SEQUENCE [LARGE SCALE GENOMIC DNA]</scope>
    <source>
        <strain evidence="2 3">CGMCC 1.8891</strain>
    </source>
</reference>
<dbReference type="STRING" id="576117.SAMN04488138_103204"/>
<sequence>MRAVCLAVSLMLGGAGAVLAHALPGSVLTFSYKDESLRLVISFPLEDLMVASSEFATWEDALVNEDLAPAQLAQIKGYLAQHVAITHAGEALPLVLTDAVLRYDQNADVGLYVRLVATMTSPLAQGEPVFPLVLTYDALMHEIRSHRADVYWQDSAGMDKYLANFGFGRVDGQPRSIELLAP</sequence>
<proteinExistence type="predicted"/>
<evidence type="ECO:0000313" key="2">
    <source>
        <dbReference type="EMBL" id="SFJ28692.1"/>
    </source>
</evidence>
<keyword evidence="1" id="KW-0732">Signal</keyword>
<evidence type="ECO:0000256" key="1">
    <source>
        <dbReference type="SAM" id="SignalP"/>
    </source>
</evidence>
<accession>A0A1I3Q502</accession>
<organism evidence="2 3">
    <name type="scientific">Celeribacter halophilus</name>
    <dbReference type="NCBI Taxonomy" id="576117"/>
    <lineage>
        <taxon>Bacteria</taxon>
        <taxon>Pseudomonadati</taxon>
        <taxon>Pseudomonadota</taxon>
        <taxon>Alphaproteobacteria</taxon>
        <taxon>Rhodobacterales</taxon>
        <taxon>Roseobacteraceae</taxon>
        <taxon>Celeribacter</taxon>
    </lineage>
</organism>
<gene>
    <name evidence="2" type="ORF">SAMN04488138_103204</name>
</gene>
<evidence type="ECO:0000313" key="3">
    <source>
        <dbReference type="Proteomes" id="UP000183299"/>
    </source>
</evidence>
<dbReference type="Proteomes" id="UP000183299">
    <property type="component" value="Unassembled WGS sequence"/>
</dbReference>
<dbReference type="EMBL" id="FORY01000003">
    <property type="protein sequence ID" value="SFJ28692.1"/>
    <property type="molecule type" value="Genomic_DNA"/>
</dbReference>
<protein>
    <submittedName>
        <fullName evidence="2">Uncharacterized protein</fullName>
    </submittedName>
</protein>
<feature type="signal peptide" evidence="1">
    <location>
        <begin position="1"/>
        <end position="20"/>
    </location>
</feature>
<name>A0A1I3Q502_9RHOB</name>
<dbReference type="AlphaFoldDB" id="A0A1I3Q502"/>
<feature type="chain" id="PRO_5010191177" evidence="1">
    <location>
        <begin position="21"/>
        <end position="182"/>
    </location>
</feature>
<keyword evidence="3" id="KW-1185">Reference proteome</keyword>